<comment type="caution">
    <text evidence="3">The sequence shown here is derived from an EMBL/GenBank/DDBJ whole genome shotgun (WGS) entry which is preliminary data.</text>
</comment>
<dbReference type="InterPro" id="IPR008927">
    <property type="entry name" value="6-PGluconate_DH-like_C_sf"/>
</dbReference>
<accession>A0A1F7RWY8</accession>
<dbReference type="InterPro" id="IPR036291">
    <property type="entry name" value="NAD(P)-bd_dom_sf"/>
</dbReference>
<feature type="domain" description="Putative oxidoreductase/dehydrogenase Rossmann-like" evidence="1">
    <location>
        <begin position="3"/>
        <end position="120"/>
    </location>
</feature>
<dbReference type="SUPFAM" id="SSF48179">
    <property type="entry name" value="6-phosphogluconate dehydrogenase C-terminal domain-like"/>
    <property type="match status" value="1"/>
</dbReference>
<evidence type="ECO:0000313" key="3">
    <source>
        <dbReference type="EMBL" id="OGL45367.1"/>
    </source>
</evidence>
<sequence length="293" mass="31381">MKKVAIIGGGKVGKTLGRLLRKAGYKILGVVNRSIESAKKAVTFIGDGKPFRQNKIAVGDADIVLLTTPDDVIKKTCDGISKGKGFRRGAIVLHCCGSTSSYELLESARKSGAYIASLHPLRSFADPSTAIKNFKGTFCVYEGDKKATPIVKKIIRDIGGVSLQSKADRKALYHSGAVFGSNYVVALFHIGVSLFEATGISHKDATASLLYLLEGTIGNIKKVGVTKALTGPIERGDISNIERHLETLDIHNSQLAKIYSLLGSIAVDIAIKKGSITNRKGVKLKKLLKKFAK</sequence>
<feature type="domain" description="DUF2520" evidence="2">
    <location>
        <begin position="138"/>
        <end position="263"/>
    </location>
</feature>
<dbReference type="PANTHER" id="PTHR40459:SF1">
    <property type="entry name" value="CONSERVED HYPOTHETICAL ALANINE AND LEUCINE RICH PROTEIN"/>
    <property type="match status" value="1"/>
</dbReference>
<dbReference type="AlphaFoldDB" id="A0A1F7RWY8"/>
<dbReference type="InterPro" id="IPR019665">
    <property type="entry name" value="OxRdtase/DH_put_Rossmann_dom"/>
</dbReference>
<evidence type="ECO:0000259" key="2">
    <source>
        <dbReference type="Pfam" id="PF10728"/>
    </source>
</evidence>
<reference evidence="3 4" key="1">
    <citation type="journal article" date="2016" name="Nat. Commun.">
        <title>Thousands of microbial genomes shed light on interconnected biogeochemical processes in an aquifer system.</title>
        <authorList>
            <person name="Anantharaman K."/>
            <person name="Brown C.T."/>
            <person name="Hug L.A."/>
            <person name="Sharon I."/>
            <person name="Castelle C.J."/>
            <person name="Probst A.J."/>
            <person name="Thomas B.C."/>
            <person name="Singh A."/>
            <person name="Wilkins M.J."/>
            <person name="Karaoz U."/>
            <person name="Brodie E.L."/>
            <person name="Williams K.H."/>
            <person name="Hubbard S.S."/>
            <person name="Banfield J.F."/>
        </authorList>
    </citation>
    <scope>NUCLEOTIDE SEQUENCE [LARGE SCALE GENOMIC DNA]</scope>
</reference>
<evidence type="ECO:0008006" key="5">
    <source>
        <dbReference type="Google" id="ProtNLM"/>
    </source>
</evidence>
<organism evidence="3 4">
    <name type="scientific">Candidatus Schekmanbacteria bacterium RBG_16_38_10</name>
    <dbReference type="NCBI Taxonomy" id="1817879"/>
    <lineage>
        <taxon>Bacteria</taxon>
        <taxon>Candidatus Schekmaniibacteriota</taxon>
    </lineage>
</organism>
<dbReference type="SUPFAM" id="SSF51735">
    <property type="entry name" value="NAD(P)-binding Rossmann-fold domains"/>
    <property type="match status" value="1"/>
</dbReference>
<dbReference type="InterPro" id="IPR037108">
    <property type="entry name" value="TM1727-like_C_sf"/>
</dbReference>
<dbReference type="PANTHER" id="PTHR40459">
    <property type="entry name" value="CONSERVED HYPOTHETICAL ALANINE AND LEUCINE RICH PROTEIN"/>
    <property type="match status" value="1"/>
</dbReference>
<protein>
    <recommendedName>
        <fullName evidence="5">DUF2520 domain-containing protein</fullName>
    </recommendedName>
</protein>
<dbReference type="Pfam" id="PF10728">
    <property type="entry name" value="DUF2520"/>
    <property type="match status" value="1"/>
</dbReference>
<dbReference type="Gene3D" id="3.40.50.720">
    <property type="entry name" value="NAD(P)-binding Rossmann-like Domain"/>
    <property type="match status" value="1"/>
</dbReference>
<dbReference type="Proteomes" id="UP000178797">
    <property type="component" value="Unassembled WGS sequence"/>
</dbReference>
<proteinExistence type="predicted"/>
<evidence type="ECO:0000259" key="1">
    <source>
        <dbReference type="Pfam" id="PF10727"/>
    </source>
</evidence>
<dbReference type="EMBL" id="MGDE01000140">
    <property type="protein sequence ID" value="OGL45367.1"/>
    <property type="molecule type" value="Genomic_DNA"/>
</dbReference>
<dbReference type="InterPro" id="IPR018931">
    <property type="entry name" value="DUF2520"/>
</dbReference>
<gene>
    <name evidence="3" type="ORF">A2W05_11650</name>
</gene>
<dbReference type="Gene3D" id="1.10.1040.20">
    <property type="entry name" value="ProC-like, C-terminal domain"/>
    <property type="match status" value="1"/>
</dbReference>
<evidence type="ECO:0000313" key="4">
    <source>
        <dbReference type="Proteomes" id="UP000178797"/>
    </source>
</evidence>
<dbReference type="Pfam" id="PF10727">
    <property type="entry name" value="Rossmann-like"/>
    <property type="match status" value="1"/>
</dbReference>
<name>A0A1F7RWY8_9BACT</name>